<keyword evidence="2" id="KW-1185">Reference proteome</keyword>
<protein>
    <submittedName>
        <fullName evidence="1">Uncharacterized protein</fullName>
    </submittedName>
</protein>
<dbReference type="Proteomes" id="UP000243308">
    <property type="component" value="Unassembled WGS sequence"/>
</dbReference>
<name>A0A086TJM3_9FUNG</name>
<organism evidence="1 2">
    <name type="scientific">Podila verticillata NRRL 6337</name>
    <dbReference type="NCBI Taxonomy" id="1069443"/>
    <lineage>
        <taxon>Eukaryota</taxon>
        <taxon>Fungi</taxon>
        <taxon>Fungi incertae sedis</taxon>
        <taxon>Mucoromycota</taxon>
        <taxon>Mortierellomycotina</taxon>
        <taxon>Mortierellomycetes</taxon>
        <taxon>Mortierellales</taxon>
        <taxon>Mortierellaceae</taxon>
        <taxon>Podila</taxon>
    </lineage>
</organism>
<evidence type="ECO:0000313" key="2">
    <source>
        <dbReference type="Proteomes" id="UP000243308"/>
    </source>
</evidence>
<reference evidence="1 2" key="1">
    <citation type="submission" date="2011-02" db="EMBL/GenBank/DDBJ databases">
        <title>The Genome Sequence of Mortierella verticillata NRRL 6337.</title>
        <authorList>
            <consortium name="The Broad Institute Genome Sequencing Platform"/>
            <person name="Russ C."/>
            <person name="Cuomo C."/>
            <person name="Burger G."/>
            <person name="Gray M.W."/>
            <person name="Holland P.W.H."/>
            <person name="King N."/>
            <person name="Lang F.B.F."/>
            <person name="Roger A.J."/>
            <person name="Ruiz-Trillo I."/>
            <person name="Young S.K."/>
            <person name="Zeng Q."/>
            <person name="Gargeya S."/>
            <person name="Alvarado L."/>
            <person name="Berlin A."/>
            <person name="Chapman S.B."/>
            <person name="Chen Z."/>
            <person name="Freedman E."/>
            <person name="Gellesch M."/>
            <person name="Goldberg J."/>
            <person name="Griggs A."/>
            <person name="Gujja S."/>
            <person name="Heilman E."/>
            <person name="Heiman D."/>
            <person name="Howarth C."/>
            <person name="Mehta T."/>
            <person name="Neiman D."/>
            <person name="Pearson M."/>
            <person name="Roberts A."/>
            <person name="Saif S."/>
            <person name="Shea T."/>
            <person name="Shenoy N."/>
            <person name="Sisk P."/>
            <person name="Stolte C."/>
            <person name="Sykes S."/>
            <person name="White J."/>
            <person name="Yandava C."/>
            <person name="Haas B."/>
            <person name="Nusbaum C."/>
            <person name="Birren B."/>
        </authorList>
    </citation>
    <scope>NUCLEOTIDE SEQUENCE [LARGE SCALE GENOMIC DNA]</scope>
    <source>
        <strain evidence="1 2">NRRL 6337</strain>
    </source>
</reference>
<sequence>MNITLHFHPGNRDLNLGLFQCSTLSLCKFHQDTDIGRYGSECTVAQFGSLFKLKLLKDDDDKVLNELGVAGCCAWCGRCTGSACPRKQDKILQVPNPVPQPPLRPLTPSTTGAAFSDTVYDSMSNSDSEDTGLSDTMNVFPAPSAIPRMHKEPIQQITSEVKQSDAAIKSLLVQLDDFVVQRQESKDFNL</sequence>
<dbReference type="AlphaFoldDB" id="A0A086TJM3"/>
<dbReference type="EMBL" id="KN042433">
    <property type="protein sequence ID" value="KFH62150.1"/>
    <property type="molecule type" value="Genomic_DNA"/>
</dbReference>
<evidence type="ECO:0000313" key="1">
    <source>
        <dbReference type="EMBL" id="KFH62150.1"/>
    </source>
</evidence>
<gene>
    <name evidence="1" type="ORF">MVEG_11789</name>
</gene>
<proteinExistence type="predicted"/>
<accession>A0A086TJM3</accession>